<dbReference type="InterPro" id="IPR009061">
    <property type="entry name" value="DNA-bd_dom_put_sf"/>
</dbReference>
<dbReference type="SUPFAM" id="SSF55781">
    <property type="entry name" value="GAF domain-like"/>
    <property type="match status" value="1"/>
</dbReference>
<dbReference type="Proteomes" id="UP001055125">
    <property type="component" value="Unassembled WGS sequence"/>
</dbReference>
<dbReference type="Gene3D" id="1.10.1660.10">
    <property type="match status" value="1"/>
</dbReference>
<evidence type="ECO:0000313" key="2">
    <source>
        <dbReference type="EMBL" id="GJD94551.1"/>
    </source>
</evidence>
<keyword evidence="3" id="KW-1185">Reference proteome</keyword>
<dbReference type="InterPro" id="IPR041657">
    <property type="entry name" value="HTH_17"/>
</dbReference>
<feature type="domain" description="GAF" evidence="1">
    <location>
        <begin position="211"/>
        <end position="353"/>
    </location>
</feature>
<accession>A0ABQ4RUN3</accession>
<dbReference type="PANTHER" id="PTHR43102:SF2">
    <property type="entry name" value="GAF DOMAIN-CONTAINING PROTEIN"/>
    <property type="match status" value="1"/>
</dbReference>
<proteinExistence type="predicted"/>
<reference evidence="2" key="1">
    <citation type="journal article" date="2021" name="Front. Microbiol.">
        <title>Comprehensive Comparative Genomics and Phenotyping of Methylobacterium Species.</title>
        <authorList>
            <person name="Alessa O."/>
            <person name="Ogura Y."/>
            <person name="Fujitani Y."/>
            <person name="Takami H."/>
            <person name="Hayashi T."/>
            <person name="Sahin N."/>
            <person name="Tani A."/>
        </authorList>
    </citation>
    <scope>NUCLEOTIDE SEQUENCE</scope>
    <source>
        <strain evidence="2">DSM 19015</strain>
    </source>
</reference>
<comment type="caution">
    <text evidence="2">The sequence shown here is derived from an EMBL/GenBank/DDBJ whole genome shotgun (WGS) entry which is preliminary data.</text>
</comment>
<dbReference type="SUPFAM" id="SSF46955">
    <property type="entry name" value="Putative DNA-binding domain"/>
    <property type="match status" value="1"/>
</dbReference>
<reference evidence="2" key="2">
    <citation type="submission" date="2021-08" db="EMBL/GenBank/DDBJ databases">
        <authorList>
            <person name="Tani A."/>
            <person name="Ola A."/>
            <person name="Ogura Y."/>
            <person name="Katsura K."/>
            <person name="Hayashi T."/>
        </authorList>
    </citation>
    <scope>NUCLEOTIDE SEQUENCE</scope>
    <source>
        <strain evidence="2">DSM 19015</strain>
    </source>
</reference>
<dbReference type="InterPro" id="IPR010093">
    <property type="entry name" value="SinI_DNA-bd"/>
</dbReference>
<evidence type="ECO:0000313" key="3">
    <source>
        <dbReference type="Proteomes" id="UP001055125"/>
    </source>
</evidence>
<organism evidence="2 3">
    <name type="scientific">Methylobacterium iners</name>
    <dbReference type="NCBI Taxonomy" id="418707"/>
    <lineage>
        <taxon>Bacteria</taxon>
        <taxon>Pseudomonadati</taxon>
        <taxon>Pseudomonadota</taxon>
        <taxon>Alphaproteobacteria</taxon>
        <taxon>Hyphomicrobiales</taxon>
        <taxon>Methylobacteriaceae</taxon>
        <taxon>Methylobacterium</taxon>
    </lineage>
</organism>
<dbReference type="PANTHER" id="PTHR43102">
    <property type="entry name" value="SLR1143 PROTEIN"/>
    <property type="match status" value="1"/>
</dbReference>
<dbReference type="SMART" id="SM00065">
    <property type="entry name" value="GAF"/>
    <property type="match status" value="1"/>
</dbReference>
<sequence>MTDREILTTADTAKLLGVSVRTAQLLIEGGSVPSWKTPGGHRRVYRSDIEALIEGRSSGGASPSATVVIVAPPDRGALYRRLFEGTAECAAEIHEDPHTALFAIASIRPHAVLVDLADGNIERLTLLRSLDRNPALGHSRILAVGSPAPFADGTGRVIYLDTPDYALESVRRSLAEAAPVASPATGLPFPIALNEGQRLVAMERLGLLDTAPEEAFDRLTWLAARTLEAPISLITLLTPTRQWFKSRFGLELQETPRSWAFCNYSILQKGVFSVEDLACDPRFADNPAVAGDPSFRFYAGAPILDNEGHAVGSLCVIDFERRTLGAQQAEALRALAAMASTEVRLRATERQLRDSLRRTERQQAPSRT</sequence>
<protein>
    <recommendedName>
        <fullName evidence="1">GAF domain-containing protein</fullName>
    </recommendedName>
</protein>
<name>A0ABQ4RUN3_9HYPH</name>
<dbReference type="InterPro" id="IPR003018">
    <property type="entry name" value="GAF"/>
</dbReference>
<dbReference type="EMBL" id="BPQP01000025">
    <property type="protein sequence ID" value="GJD94551.1"/>
    <property type="molecule type" value="Genomic_DNA"/>
</dbReference>
<dbReference type="Gene3D" id="3.30.450.40">
    <property type="match status" value="1"/>
</dbReference>
<dbReference type="RefSeq" id="WP_238243725.1">
    <property type="nucleotide sequence ID" value="NZ_BPQP01000025.1"/>
</dbReference>
<gene>
    <name evidence="2" type="ORF">OCOJLMKI_1754</name>
</gene>
<dbReference type="Pfam" id="PF01590">
    <property type="entry name" value="GAF"/>
    <property type="match status" value="1"/>
</dbReference>
<dbReference type="InterPro" id="IPR029016">
    <property type="entry name" value="GAF-like_dom_sf"/>
</dbReference>
<dbReference type="NCBIfam" id="TIGR01764">
    <property type="entry name" value="excise"/>
    <property type="match status" value="1"/>
</dbReference>
<evidence type="ECO:0000259" key="1">
    <source>
        <dbReference type="SMART" id="SM00065"/>
    </source>
</evidence>
<dbReference type="Pfam" id="PF12728">
    <property type="entry name" value="HTH_17"/>
    <property type="match status" value="1"/>
</dbReference>